<evidence type="ECO:0000259" key="6">
    <source>
        <dbReference type="PROSITE" id="PS50893"/>
    </source>
</evidence>
<evidence type="ECO:0000256" key="3">
    <source>
        <dbReference type="ARBA" id="ARBA00022741"/>
    </source>
</evidence>
<keyword evidence="8" id="KW-1185">Reference proteome</keyword>
<dbReference type="RefSeq" id="WP_063635298.1">
    <property type="nucleotide sequence ID" value="NZ_CP015285.1"/>
</dbReference>
<keyword evidence="5" id="KW-0029">Amino-acid transport</keyword>
<evidence type="ECO:0000313" key="8">
    <source>
        <dbReference type="Proteomes" id="UP000077405"/>
    </source>
</evidence>
<comment type="similarity">
    <text evidence="1">Belongs to the ABC transporter superfamily.</text>
</comment>
<reference evidence="7 8" key="1">
    <citation type="journal article" date="2013" name="Int. J. Syst. Evol. Microbiol.">
        <title>Azospirillum humicireducens sp. nov., a nitrogen-fixing bacterium isolated from a microbial fuel cell.</title>
        <authorList>
            <person name="Zhou S."/>
            <person name="Han L."/>
            <person name="Wang Y."/>
            <person name="Yang G."/>
            <person name="Zhuang L."/>
            <person name="Hu P."/>
        </authorList>
    </citation>
    <scope>NUCLEOTIDE SEQUENCE [LARGE SCALE GENOMIC DNA]</scope>
    <source>
        <strain evidence="7 8">SgZ-5</strain>
    </source>
</reference>
<dbReference type="OrthoDB" id="9775250at2"/>
<dbReference type="InterPro" id="IPR003593">
    <property type="entry name" value="AAA+_ATPase"/>
</dbReference>
<keyword evidence="4 7" id="KW-0067">ATP-binding</keyword>
<dbReference type="Pfam" id="PF00005">
    <property type="entry name" value="ABC_tran"/>
    <property type="match status" value="1"/>
</dbReference>
<dbReference type="PANTHER" id="PTHR43820">
    <property type="entry name" value="HIGH-AFFINITY BRANCHED-CHAIN AMINO ACID TRANSPORT ATP-BINDING PROTEIN LIVF"/>
    <property type="match status" value="1"/>
</dbReference>
<dbReference type="GO" id="GO:0016887">
    <property type="term" value="F:ATP hydrolysis activity"/>
    <property type="evidence" value="ECO:0007669"/>
    <property type="project" value="InterPro"/>
</dbReference>
<dbReference type="Gene3D" id="3.40.50.300">
    <property type="entry name" value="P-loop containing nucleotide triphosphate hydrolases"/>
    <property type="match status" value="1"/>
</dbReference>
<dbReference type="SUPFAM" id="SSF52540">
    <property type="entry name" value="P-loop containing nucleoside triphosphate hydrolases"/>
    <property type="match status" value="1"/>
</dbReference>
<dbReference type="Proteomes" id="UP000077405">
    <property type="component" value="Chromosome"/>
</dbReference>
<evidence type="ECO:0000256" key="2">
    <source>
        <dbReference type="ARBA" id="ARBA00022448"/>
    </source>
</evidence>
<keyword evidence="2" id="KW-0813">Transport</keyword>
<feature type="domain" description="ABC transporter" evidence="6">
    <location>
        <begin position="3"/>
        <end position="234"/>
    </location>
</feature>
<evidence type="ECO:0000256" key="4">
    <source>
        <dbReference type="ARBA" id="ARBA00022840"/>
    </source>
</evidence>
<proteinExistence type="inferred from homology"/>
<evidence type="ECO:0000313" key="7">
    <source>
        <dbReference type="EMBL" id="ANC92232.1"/>
    </source>
</evidence>
<keyword evidence="3" id="KW-0547">Nucleotide-binding</keyword>
<organism evidence="7 8">
    <name type="scientific">Azospirillum humicireducens</name>
    <dbReference type="NCBI Taxonomy" id="1226968"/>
    <lineage>
        <taxon>Bacteria</taxon>
        <taxon>Pseudomonadati</taxon>
        <taxon>Pseudomonadota</taxon>
        <taxon>Alphaproteobacteria</taxon>
        <taxon>Rhodospirillales</taxon>
        <taxon>Azospirillaceae</taxon>
        <taxon>Azospirillum</taxon>
    </lineage>
</organism>
<dbReference type="InterPro" id="IPR027417">
    <property type="entry name" value="P-loop_NTPase"/>
</dbReference>
<dbReference type="EMBL" id="CP015285">
    <property type="protein sequence ID" value="ANC92232.1"/>
    <property type="molecule type" value="Genomic_DNA"/>
</dbReference>
<dbReference type="KEGG" id="ahu:A6A40_10140"/>
<dbReference type="GO" id="GO:0015658">
    <property type="term" value="F:branched-chain amino acid transmembrane transporter activity"/>
    <property type="evidence" value="ECO:0007669"/>
    <property type="project" value="TreeGrafter"/>
</dbReference>
<dbReference type="InterPro" id="IPR052156">
    <property type="entry name" value="BCAA_Transport_ATP-bd_LivF"/>
</dbReference>
<evidence type="ECO:0000256" key="1">
    <source>
        <dbReference type="ARBA" id="ARBA00005417"/>
    </source>
</evidence>
<evidence type="ECO:0000256" key="5">
    <source>
        <dbReference type="ARBA" id="ARBA00022970"/>
    </source>
</evidence>
<dbReference type="PROSITE" id="PS50893">
    <property type="entry name" value="ABC_TRANSPORTER_2"/>
    <property type="match status" value="1"/>
</dbReference>
<dbReference type="STRING" id="1226968.A6A40_10140"/>
<accession>A0A160JGU7</accession>
<gene>
    <name evidence="7" type="ORF">A6A40_10140</name>
</gene>
<protein>
    <submittedName>
        <fullName evidence="7">ABC transporter ATP-binding protein</fullName>
    </submittedName>
</protein>
<dbReference type="SMART" id="SM00382">
    <property type="entry name" value="AAA"/>
    <property type="match status" value="1"/>
</dbReference>
<name>A0A160JGU7_9PROT</name>
<dbReference type="GO" id="GO:0005524">
    <property type="term" value="F:ATP binding"/>
    <property type="evidence" value="ECO:0007669"/>
    <property type="project" value="UniProtKB-KW"/>
</dbReference>
<dbReference type="AlphaFoldDB" id="A0A160JGU7"/>
<dbReference type="CDD" id="cd03224">
    <property type="entry name" value="ABC_TM1139_LivF_branched"/>
    <property type="match status" value="1"/>
</dbReference>
<dbReference type="PANTHER" id="PTHR43820:SF4">
    <property type="entry name" value="HIGH-AFFINITY BRANCHED-CHAIN AMINO ACID TRANSPORT ATP-BINDING PROTEIN LIVF"/>
    <property type="match status" value="1"/>
</dbReference>
<sequence>MLLEIEGLNSHYGRIHALKSASLSVREGELVALVGANGAGKTTLLRTLSGVHPASSGRITFDGCDITRMKASRRVAEGVVQVPEGRQLFGPQSVEDNLRLGAFRRGSGKPDDDIERLYEMFPVLKVKRDQPAGTLSGGQQQIVALARALMAKPRLLLLDEPSMGLAPLLVAEIFDAVQRLKREGTTILLVEQNAHAALAIADRGYVIETGEIVLSDSGAALLSNERVRQAYLGL</sequence>
<dbReference type="GO" id="GO:0015807">
    <property type="term" value="P:L-amino acid transport"/>
    <property type="evidence" value="ECO:0007669"/>
    <property type="project" value="TreeGrafter"/>
</dbReference>
<dbReference type="InterPro" id="IPR003439">
    <property type="entry name" value="ABC_transporter-like_ATP-bd"/>
</dbReference>